<feature type="compositionally biased region" description="Basic residues" evidence="1">
    <location>
        <begin position="569"/>
        <end position="581"/>
    </location>
</feature>
<evidence type="ECO:0000256" key="1">
    <source>
        <dbReference type="SAM" id="MobiDB-lite"/>
    </source>
</evidence>
<feature type="non-terminal residue" evidence="2">
    <location>
        <position position="738"/>
    </location>
</feature>
<evidence type="ECO:0000313" key="3">
    <source>
        <dbReference type="Proteomes" id="UP000604046"/>
    </source>
</evidence>
<organism evidence="2 3">
    <name type="scientific">Symbiodinium natans</name>
    <dbReference type="NCBI Taxonomy" id="878477"/>
    <lineage>
        <taxon>Eukaryota</taxon>
        <taxon>Sar</taxon>
        <taxon>Alveolata</taxon>
        <taxon>Dinophyceae</taxon>
        <taxon>Suessiales</taxon>
        <taxon>Symbiodiniaceae</taxon>
        <taxon>Symbiodinium</taxon>
    </lineage>
</organism>
<protein>
    <submittedName>
        <fullName evidence="2">Uncharacterized protein</fullName>
    </submittedName>
</protein>
<evidence type="ECO:0000313" key="2">
    <source>
        <dbReference type="EMBL" id="CAE7476903.1"/>
    </source>
</evidence>
<proteinExistence type="predicted"/>
<sequence>MRDAKATGTKQLRLRYRASLANLDPFTAEEILARPCCLFRVPPQFCKGVLRKSLHLVLDLIRSSARAPGDVSGPDSVRAWKLWFLLPRMLLHRPPGGARVQKAVLLARFQAFLRGDWIPLLQDALAQPSPHVATGDRPAASDDARARRAVHLAHLGELSAARQALTADPLAPATDATFEHLSDPHRRPPEPYGPLDPELLAWEPASPVALDRAALLTNLRRARKGAAPGPSGFTAEVVHVVLDADESIEAFAEVATLVAQARIPAAVMPAFGLGRVVALCKPNGGTRGLVVGELSRARLLSSSPAPSKMRVHISSRLAIVQVLMPWCTPCKLGARAILASPLFLLMRLPPTTASAVRRFYRNSGPCLQQLRYSRLLGFGWAVLRPLCGSKSLVHALDARDAVEWSPVQNLLRASDALAEAGFAVGNAQPREPDDRDAAEHRRAVGPAELALLDSQSGPFAARPLPAAAPTHPSGKFGKCLETRKLNTFVDPLAGKYDRCRHLAGSQFAGGMDQQSAQEQISPRDEVLVAELAALPEEATGLLQRNRCCSQHSDADDGVVAAAAANRGNPRGRGRSMRRRGCRGSPSARAGTPRLELLTQRIRSPDAASPTQRTAAKCLSNGVGDDECDEWKLFMLAPRMLLFHAPGQPCVPVEELRCREHAFLAGHWPELLRQGAAAATPASREAGRPSEDNGVEPEDVDLCRPPPSLELRLWPALVSLLRRLPLAPTSLETLAALRG</sequence>
<feature type="region of interest" description="Disordered" evidence="1">
    <location>
        <begin position="563"/>
        <end position="590"/>
    </location>
</feature>
<accession>A0A812SJJ6</accession>
<dbReference type="EMBL" id="CAJNDS010002442">
    <property type="protein sequence ID" value="CAE7476903.1"/>
    <property type="molecule type" value="Genomic_DNA"/>
</dbReference>
<gene>
    <name evidence="2" type="ORF">SNAT2548_LOCUS26790</name>
</gene>
<reference evidence="2" key="1">
    <citation type="submission" date="2021-02" db="EMBL/GenBank/DDBJ databases">
        <authorList>
            <person name="Dougan E. K."/>
            <person name="Rhodes N."/>
            <person name="Thang M."/>
            <person name="Chan C."/>
        </authorList>
    </citation>
    <scope>NUCLEOTIDE SEQUENCE</scope>
</reference>
<comment type="caution">
    <text evidence="2">The sequence shown here is derived from an EMBL/GenBank/DDBJ whole genome shotgun (WGS) entry which is preliminary data.</text>
</comment>
<dbReference type="Proteomes" id="UP000604046">
    <property type="component" value="Unassembled WGS sequence"/>
</dbReference>
<keyword evidence="3" id="KW-1185">Reference proteome</keyword>
<dbReference type="AlphaFoldDB" id="A0A812SJJ6"/>
<feature type="region of interest" description="Disordered" evidence="1">
    <location>
        <begin position="674"/>
        <end position="701"/>
    </location>
</feature>
<name>A0A812SJJ6_9DINO</name>